<reference evidence="2 3" key="1">
    <citation type="submission" date="2019-08" db="EMBL/GenBank/DDBJ databases">
        <title>In-depth cultivation of the pig gut microbiome towards novel bacterial diversity and tailored functional studies.</title>
        <authorList>
            <person name="Wylensek D."/>
            <person name="Hitch T.C.A."/>
            <person name="Clavel T."/>
        </authorList>
    </citation>
    <scope>NUCLEOTIDE SEQUENCE [LARGE SCALE GENOMIC DNA]</scope>
    <source>
        <strain evidence="2 3">Oil+RF-744-WCA-WT-11</strain>
    </source>
</reference>
<dbReference type="AlphaFoldDB" id="A0A6L5XA23"/>
<dbReference type="RefSeq" id="WP_154527553.1">
    <property type="nucleotide sequence ID" value="NZ_VULZ01000024.1"/>
</dbReference>
<comment type="caution">
    <text evidence="2">The sequence shown here is derived from an EMBL/GenBank/DDBJ whole genome shotgun (WGS) entry which is preliminary data.</text>
</comment>
<proteinExistence type="predicted"/>
<evidence type="ECO:0000313" key="3">
    <source>
        <dbReference type="Proteomes" id="UP000481852"/>
    </source>
</evidence>
<dbReference type="EMBL" id="VULZ01000024">
    <property type="protein sequence ID" value="MSS16123.1"/>
    <property type="molecule type" value="Genomic_DNA"/>
</dbReference>
<organism evidence="2 3">
    <name type="scientific">Porcincola intestinalis</name>
    <dbReference type="NCBI Taxonomy" id="2606632"/>
    <lineage>
        <taxon>Bacteria</taxon>
        <taxon>Bacillati</taxon>
        <taxon>Bacillota</taxon>
        <taxon>Clostridia</taxon>
        <taxon>Lachnospirales</taxon>
        <taxon>Lachnospiraceae</taxon>
        <taxon>Porcincola</taxon>
    </lineage>
</organism>
<dbReference type="Pfam" id="PF18789">
    <property type="entry name" value="DarA_C"/>
    <property type="match status" value="1"/>
</dbReference>
<feature type="domain" description="Defence against restriction A C-terminal" evidence="1">
    <location>
        <begin position="2"/>
        <end position="63"/>
    </location>
</feature>
<protein>
    <recommendedName>
        <fullName evidence="1">Defence against restriction A C-terminal domain-containing protein</fullName>
    </recommendedName>
</protein>
<name>A0A6L5XA23_9FIRM</name>
<dbReference type="InterPro" id="IPR041501">
    <property type="entry name" value="DarA_C"/>
</dbReference>
<keyword evidence="3" id="KW-1185">Reference proteome</keyword>
<accession>A0A6L5XA23</accession>
<evidence type="ECO:0000259" key="1">
    <source>
        <dbReference type="Pfam" id="PF18789"/>
    </source>
</evidence>
<evidence type="ECO:0000313" key="2">
    <source>
        <dbReference type="EMBL" id="MSS16123.1"/>
    </source>
</evidence>
<sequence length="74" mass="9032">MNRYYSILRPVSISTFPDRIHITRFRNYDYQTEVPEIQRAAWGYFETPDKLTEQECYRYDLVEGAKRLEEDECD</sequence>
<gene>
    <name evidence="2" type="ORF">FYJ35_14015</name>
</gene>
<dbReference type="Proteomes" id="UP000481852">
    <property type="component" value="Unassembled WGS sequence"/>
</dbReference>